<dbReference type="AlphaFoldDB" id="A0AAV2R172"/>
<dbReference type="SUPFAM" id="SSF56436">
    <property type="entry name" value="C-type lectin-like"/>
    <property type="match status" value="1"/>
</dbReference>
<dbReference type="PROSITE" id="PS51465">
    <property type="entry name" value="KAZAL_2"/>
    <property type="match status" value="7"/>
</dbReference>
<evidence type="ECO:0000256" key="3">
    <source>
        <dbReference type="ARBA" id="ARBA00023157"/>
    </source>
</evidence>
<feature type="domain" description="Kazal-like" evidence="4">
    <location>
        <begin position="314"/>
        <end position="360"/>
    </location>
</feature>
<dbReference type="InterPro" id="IPR002350">
    <property type="entry name" value="Kazal_dom"/>
</dbReference>
<proteinExistence type="predicted"/>
<protein>
    <recommendedName>
        <fullName evidence="4">Kazal-like domain-containing protein</fullName>
    </recommendedName>
</protein>
<dbReference type="GO" id="GO:0005576">
    <property type="term" value="C:extracellular region"/>
    <property type="evidence" value="ECO:0007669"/>
    <property type="project" value="TreeGrafter"/>
</dbReference>
<feature type="non-terminal residue" evidence="5">
    <location>
        <position position="1"/>
    </location>
</feature>
<dbReference type="SMART" id="SM00280">
    <property type="entry name" value="KAZAL"/>
    <property type="match status" value="7"/>
</dbReference>
<reference evidence="5 6" key="1">
    <citation type="submission" date="2024-05" db="EMBL/GenBank/DDBJ databases">
        <authorList>
            <person name="Wallberg A."/>
        </authorList>
    </citation>
    <scope>NUCLEOTIDE SEQUENCE [LARGE SCALE GENOMIC DNA]</scope>
</reference>
<organism evidence="5 6">
    <name type="scientific">Meganyctiphanes norvegica</name>
    <name type="common">Northern krill</name>
    <name type="synonym">Thysanopoda norvegica</name>
    <dbReference type="NCBI Taxonomy" id="48144"/>
    <lineage>
        <taxon>Eukaryota</taxon>
        <taxon>Metazoa</taxon>
        <taxon>Ecdysozoa</taxon>
        <taxon>Arthropoda</taxon>
        <taxon>Crustacea</taxon>
        <taxon>Multicrustacea</taxon>
        <taxon>Malacostraca</taxon>
        <taxon>Eumalacostraca</taxon>
        <taxon>Eucarida</taxon>
        <taxon>Euphausiacea</taxon>
        <taxon>Euphausiidae</taxon>
        <taxon>Meganyctiphanes</taxon>
    </lineage>
</organism>
<evidence type="ECO:0000313" key="5">
    <source>
        <dbReference type="EMBL" id="CAL4106700.1"/>
    </source>
</evidence>
<feature type="domain" description="Kazal-like" evidence="4">
    <location>
        <begin position="156"/>
        <end position="207"/>
    </location>
</feature>
<keyword evidence="6" id="KW-1185">Reference proteome</keyword>
<dbReference type="PANTHER" id="PTHR10913">
    <property type="entry name" value="FOLLISTATIN-RELATED"/>
    <property type="match status" value="1"/>
</dbReference>
<gene>
    <name evidence="5" type="ORF">MNOR_LOCUS18393</name>
</gene>
<dbReference type="EMBL" id="CAXKWB010013120">
    <property type="protein sequence ID" value="CAL4106700.1"/>
    <property type="molecule type" value="Genomic_DNA"/>
</dbReference>
<keyword evidence="1" id="KW-0646">Protease inhibitor</keyword>
<evidence type="ECO:0000259" key="4">
    <source>
        <dbReference type="PROSITE" id="PS51465"/>
    </source>
</evidence>
<evidence type="ECO:0000256" key="2">
    <source>
        <dbReference type="ARBA" id="ARBA00022900"/>
    </source>
</evidence>
<dbReference type="Pfam" id="PF00050">
    <property type="entry name" value="Kazal_1"/>
    <property type="match status" value="6"/>
</dbReference>
<dbReference type="InterPro" id="IPR050653">
    <property type="entry name" value="Prot_Inhib_GrowthFact_Antg"/>
</dbReference>
<dbReference type="Pfam" id="PF07648">
    <property type="entry name" value="Kazal_2"/>
    <property type="match status" value="1"/>
</dbReference>
<name>A0AAV2R172_MEGNR</name>
<keyword evidence="3" id="KW-1015">Disulfide bond</keyword>
<evidence type="ECO:0000256" key="1">
    <source>
        <dbReference type="ARBA" id="ARBA00022690"/>
    </source>
</evidence>
<dbReference type="CDD" id="cd00104">
    <property type="entry name" value="KAZAL_FS"/>
    <property type="match status" value="7"/>
</dbReference>
<comment type="caution">
    <text evidence="5">The sequence shown here is derived from an EMBL/GenBank/DDBJ whole genome shotgun (WGS) entry which is preliminary data.</text>
</comment>
<feature type="domain" description="Kazal-like" evidence="4">
    <location>
        <begin position="103"/>
        <end position="155"/>
    </location>
</feature>
<dbReference type="SUPFAM" id="SSF100895">
    <property type="entry name" value="Kazal-type serine protease inhibitors"/>
    <property type="match status" value="7"/>
</dbReference>
<feature type="non-terminal residue" evidence="5">
    <location>
        <position position="663"/>
    </location>
</feature>
<dbReference type="Proteomes" id="UP001497623">
    <property type="component" value="Unassembled WGS sequence"/>
</dbReference>
<evidence type="ECO:0000313" key="6">
    <source>
        <dbReference type="Proteomes" id="UP001497623"/>
    </source>
</evidence>
<feature type="domain" description="Kazal-like" evidence="4">
    <location>
        <begin position="49"/>
        <end position="100"/>
    </location>
</feature>
<sequence length="663" mass="73170">FFSENPVQTPNVFQGFNLTGFHSIEYSGFISTTIEVKDNRIKVLNGITIGDKQDCYKACVKIYMPVCGNDGNTYPNKCTLENVVCDKPTLKLAQKGPCGSVQSMTPVLCYKARCSTECNPVCGSDGKTYVNDCELNNAKCENKALYKVHNGRCSNTYISICKTKYCTTEYAPICGSDGETYGNLCIFNNAKCDKSSLILASNGECGVRQYPDGTTCIKARCTSDRFPVCGSDGVTYDNLCDFINAKCDNIFLKLSKIGACVEIEIPVPCKSLFCTLIYMPICGSDGVTYSNECFFMNAQCDNLYLRQIGNGACVECKEKYCTMDFRPMCGSDGKTYPNACFFNNAKCDDPSLTKRDDGECVELTPVCSRRMCFEISQPVCGSDGKTYSNECYLNNAKCENNFLTIAYRGVCEVLWRFDFRCGPKYTLASGRPAQCNPNSESAYCCSASNWCGKTDFHCRCKDCINYQKFNLDRLLLSAVTRLQGTCGHANECGTTLQTLESFVTLQMEHITILNRAEDAMKLRLFELEHQTKDSSRKLSDLVAFHFGVAEEAQPFIGAKAISAGNYFWENNTAITDDIKHHSADFSSNHCVVYCPTCSYISPLRAGAFSACNNKRPFICKQAKATIIGELTNKPNTVTNMGGNDPTGLAALLDMITNAQQGNT</sequence>
<feature type="domain" description="Kazal-like" evidence="4">
    <location>
        <begin position="263"/>
        <end position="313"/>
    </location>
</feature>
<keyword evidence="2" id="KW-0722">Serine protease inhibitor</keyword>
<accession>A0AAV2R172</accession>
<dbReference type="Gene3D" id="3.30.60.30">
    <property type="match status" value="7"/>
</dbReference>
<feature type="domain" description="Kazal-like" evidence="4">
    <location>
        <begin position="361"/>
        <end position="413"/>
    </location>
</feature>
<dbReference type="GO" id="GO:0030154">
    <property type="term" value="P:cell differentiation"/>
    <property type="evidence" value="ECO:0007669"/>
    <property type="project" value="TreeGrafter"/>
</dbReference>
<dbReference type="InterPro" id="IPR016187">
    <property type="entry name" value="CTDL_fold"/>
</dbReference>
<dbReference type="PANTHER" id="PTHR10913:SF45">
    <property type="entry name" value="FOLLISTATIN, ISOFORM A-RELATED"/>
    <property type="match status" value="1"/>
</dbReference>
<feature type="domain" description="Kazal-like" evidence="4">
    <location>
        <begin position="210"/>
        <end position="262"/>
    </location>
</feature>
<dbReference type="InterPro" id="IPR036058">
    <property type="entry name" value="Kazal_dom_sf"/>
</dbReference>